<keyword evidence="9" id="KW-0625">Polysaccharide transport</keyword>
<feature type="transmembrane region" description="Helical" evidence="11">
    <location>
        <begin position="51"/>
        <end position="72"/>
    </location>
</feature>
<dbReference type="GO" id="GO:0015774">
    <property type="term" value="P:polysaccharide transport"/>
    <property type="evidence" value="ECO:0007669"/>
    <property type="project" value="UniProtKB-KW"/>
</dbReference>
<dbReference type="PROSITE" id="PS51012">
    <property type="entry name" value="ABC_TM2"/>
    <property type="match status" value="1"/>
</dbReference>
<evidence type="ECO:0000256" key="11">
    <source>
        <dbReference type="RuleBase" id="RU361157"/>
    </source>
</evidence>
<proteinExistence type="inferred from homology"/>
<evidence type="ECO:0000256" key="7">
    <source>
        <dbReference type="ARBA" id="ARBA00022903"/>
    </source>
</evidence>
<feature type="transmembrane region" description="Helical" evidence="11">
    <location>
        <begin position="160"/>
        <end position="183"/>
    </location>
</feature>
<dbReference type="GO" id="GO:0015920">
    <property type="term" value="P:lipopolysaccharide transport"/>
    <property type="evidence" value="ECO:0007669"/>
    <property type="project" value="TreeGrafter"/>
</dbReference>
<dbReference type="InterPro" id="IPR047817">
    <property type="entry name" value="ABC2_TM_bact-type"/>
</dbReference>
<protein>
    <recommendedName>
        <fullName evidence="11">Transport permease protein</fullName>
    </recommendedName>
</protein>
<reference evidence="13" key="1">
    <citation type="submission" date="2021-10" db="EMBL/GenBank/DDBJ databases">
        <authorList>
            <person name="Hussein R."/>
            <person name="Harrison J."/>
            <person name="Studholme D.J."/>
            <person name="Vicente J."/>
            <person name="Grant M."/>
        </authorList>
    </citation>
    <scope>NUCLEOTIDE SEQUENCE</scope>
    <source>
        <strain evidence="13">NCPPB 2970</strain>
    </source>
</reference>
<feature type="transmembrane region" description="Helical" evidence="11">
    <location>
        <begin position="127"/>
        <end position="153"/>
    </location>
</feature>
<sequence length="281" mass="31519">MSHSNQKRRDIYAGLSPLAPYASLFRHRQLVWELCKRDVAGKYRGSLGGTFWAFLNPLLMLAIYSFVFGYIFKSRWSAPGVGETHFAVVLFSGLIFGNFFSECLSRAPVLITSNPNYVKKVVFPLEVLPWMVVGTSVFHALISFLVLLIAMLLTGASMPVTAFFFPLIIILFLPVAAGITWLVSALGVYFRDAQQIMTVVSTALVFLAPIFYPRSSLPLEYQWLPILNPLTFVVEAGRGVVLWNTLPDVTHVLIYFLVSSLVCWFGWLSFNATRRGFADVL</sequence>
<evidence type="ECO:0000256" key="8">
    <source>
        <dbReference type="ARBA" id="ARBA00022989"/>
    </source>
</evidence>
<keyword evidence="8 11" id="KW-1133">Transmembrane helix</keyword>
<dbReference type="PANTHER" id="PTHR30413">
    <property type="entry name" value="INNER MEMBRANE TRANSPORT PERMEASE"/>
    <property type="match status" value="1"/>
</dbReference>
<feature type="domain" description="ABC transmembrane type-2" evidence="12">
    <location>
        <begin position="48"/>
        <end position="273"/>
    </location>
</feature>
<evidence type="ECO:0000259" key="12">
    <source>
        <dbReference type="PROSITE" id="PS51012"/>
    </source>
</evidence>
<evidence type="ECO:0000256" key="9">
    <source>
        <dbReference type="ARBA" id="ARBA00023047"/>
    </source>
</evidence>
<evidence type="ECO:0000256" key="5">
    <source>
        <dbReference type="ARBA" id="ARBA00022597"/>
    </source>
</evidence>
<dbReference type="GO" id="GO:0140359">
    <property type="term" value="F:ABC-type transporter activity"/>
    <property type="evidence" value="ECO:0007669"/>
    <property type="project" value="InterPro"/>
</dbReference>
<evidence type="ECO:0000256" key="10">
    <source>
        <dbReference type="ARBA" id="ARBA00023136"/>
    </source>
</evidence>
<evidence type="ECO:0000256" key="2">
    <source>
        <dbReference type="ARBA" id="ARBA00007783"/>
    </source>
</evidence>
<keyword evidence="10 11" id="KW-0472">Membrane</keyword>
<keyword evidence="3 11" id="KW-0813">Transport</keyword>
<dbReference type="Pfam" id="PF01061">
    <property type="entry name" value="ABC2_membrane"/>
    <property type="match status" value="1"/>
</dbReference>
<keyword evidence="4 11" id="KW-1003">Cell membrane</keyword>
<dbReference type="InterPro" id="IPR000412">
    <property type="entry name" value="ABC_2_transport"/>
</dbReference>
<evidence type="ECO:0000313" key="13">
    <source>
        <dbReference type="EMBL" id="MEC3888275.1"/>
    </source>
</evidence>
<dbReference type="PANTHER" id="PTHR30413:SF10">
    <property type="entry name" value="CAPSULE POLYSACCHARIDE EXPORT INNER-MEMBRANE PROTEIN CTRC"/>
    <property type="match status" value="1"/>
</dbReference>
<dbReference type="Proteomes" id="UP001297361">
    <property type="component" value="Unassembled WGS sequence"/>
</dbReference>
<evidence type="ECO:0000256" key="3">
    <source>
        <dbReference type="ARBA" id="ARBA00022448"/>
    </source>
</evidence>
<keyword evidence="7" id="KW-0972">Capsule biogenesis/degradation</keyword>
<dbReference type="PRINTS" id="PR00164">
    <property type="entry name" value="ABC2TRNSPORT"/>
</dbReference>
<dbReference type="AlphaFoldDB" id="A0AAJ3CEN4"/>
<keyword evidence="6 11" id="KW-0812">Transmembrane</keyword>
<dbReference type="InterPro" id="IPR013525">
    <property type="entry name" value="ABC2_TM"/>
</dbReference>
<evidence type="ECO:0000256" key="6">
    <source>
        <dbReference type="ARBA" id="ARBA00022692"/>
    </source>
</evidence>
<evidence type="ECO:0000313" key="14">
    <source>
        <dbReference type="Proteomes" id="UP001297361"/>
    </source>
</evidence>
<gene>
    <name evidence="13" type="ORF">LLE72_011070</name>
</gene>
<feature type="transmembrane region" description="Helical" evidence="11">
    <location>
        <begin position="195"/>
        <end position="212"/>
    </location>
</feature>
<feature type="transmembrane region" description="Helical" evidence="11">
    <location>
        <begin position="84"/>
        <end position="107"/>
    </location>
</feature>
<evidence type="ECO:0000256" key="4">
    <source>
        <dbReference type="ARBA" id="ARBA00022475"/>
    </source>
</evidence>
<comment type="similarity">
    <text evidence="2 11">Belongs to the ABC-2 integral membrane protein family.</text>
</comment>
<dbReference type="RefSeq" id="WP_228424515.1">
    <property type="nucleotide sequence ID" value="NZ_JAJFNJ020000003.1"/>
</dbReference>
<name>A0AAJ3CEN4_XANCA</name>
<organism evidence="13 14">
    <name type="scientific">Xanthomonas campestris pv. papavericola</name>
    <dbReference type="NCBI Taxonomy" id="487881"/>
    <lineage>
        <taxon>Bacteria</taxon>
        <taxon>Pseudomonadati</taxon>
        <taxon>Pseudomonadota</taxon>
        <taxon>Gammaproteobacteria</taxon>
        <taxon>Lysobacterales</taxon>
        <taxon>Lysobacteraceae</taxon>
        <taxon>Xanthomonas</taxon>
    </lineage>
</organism>
<reference evidence="13" key="2">
    <citation type="submission" date="2024-01" db="EMBL/GenBank/DDBJ databases">
        <title>Long-read genome sequencing of X. campestris pv. papavericola.</title>
        <authorList>
            <person name="Hussain R.M.F."/>
            <person name="Greer S."/>
            <person name="Harrison J."/>
            <person name="Grant M."/>
            <person name="Vicente J."/>
            <person name="Studholme D.J."/>
        </authorList>
    </citation>
    <scope>NUCLEOTIDE SEQUENCE</scope>
    <source>
        <strain evidence="13">NCPPB 2970</strain>
    </source>
</reference>
<comment type="subcellular location">
    <subcellularLocation>
        <location evidence="11">Cell inner membrane</location>
        <topology evidence="11">Multi-pass membrane protein</topology>
    </subcellularLocation>
    <subcellularLocation>
        <location evidence="1">Cell membrane</location>
        <topology evidence="1">Multi-pass membrane protein</topology>
    </subcellularLocation>
</comment>
<dbReference type="GO" id="GO:0043190">
    <property type="term" value="C:ATP-binding cassette (ABC) transporter complex"/>
    <property type="evidence" value="ECO:0007669"/>
    <property type="project" value="InterPro"/>
</dbReference>
<evidence type="ECO:0000256" key="1">
    <source>
        <dbReference type="ARBA" id="ARBA00004651"/>
    </source>
</evidence>
<comment type="caution">
    <text evidence="13">The sequence shown here is derived from an EMBL/GenBank/DDBJ whole genome shotgun (WGS) entry which is preliminary data.</text>
</comment>
<feature type="transmembrane region" description="Helical" evidence="11">
    <location>
        <begin position="252"/>
        <end position="270"/>
    </location>
</feature>
<keyword evidence="5" id="KW-0762">Sugar transport</keyword>
<accession>A0AAJ3CEN4</accession>
<dbReference type="EMBL" id="JAJFNJ020000003">
    <property type="protein sequence ID" value="MEC3888275.1"/>
    <property type="molecule type" value="Genomic_DNA"/>
</dbReference>